<organism evidence="1 2">
    <name type="scientific">Protopolystoma xenopodis</name>
    <dbReference type="NCBI Taxonomy" id="117903"/>
    <lineage>
        <taxon>Eukaryota</taxon>
        <taxon>Metazoa</taxon>
        <taxon>Spiralia</taxon>
        <taxon>Lophotrochozoa</taxon>
        <taxon>Platyhelminthes</taxon>
        <taxon>Monogenea</taxon>
        <taxon>Polyopisthocotylea</taxon>
        <taxon>Polystomatidea</taxon>
        <taxon>Polystomatidae</taxon>
        <taxon>Protopolystoma</taxon>
    </lineage>
</organism>
<comment type="caution">
    <text evidence="1">The sequence shown here is derived from an EMBL/GenBank/DDBJ whole genome shotgun (WGS) entry which is preliminary data.</text>
</comment>
<name>A0A448W9V0_9PLAT</name>
<protein>
    <submittedName>
        <fullName evidence="1">Uncharacterized protein</fullName>
    </submittedName>
</protein>
<evidence type="ECO:0000313" key="2">
    <source>
        <dbReference type="Proteomes" id="UP000784294"/>
    </source>
</evidence>
<gene>
    <name evidence="1" type="ORF">PXEA_LOCUS111</name>
</gene>
<dbReference type="AlphaFoldDB" id="A0A448W9V0"/>
<dbReference type="OrthoDB" id="10261039at2759"/>
<proteinExistence type="predicted"/>
<evidence type="ECO:0000313" key="1">
    <source>
        <dbReference type="EMBL" id="VEL06671.1"/>
    </source>
</evidence>
<reference evidence="1" key="1">
    <citation type="submission" date="2018-11" db="EMBL/GenBank/DDBJ databases">
        <authorList>
            <consortium name="Pathogen Informatics"/>
        </authorList>
    </citation>
    <scope>NUCLEOTIDE SEQUENCE</scope>
</reference>
<dbReference type="Proteomes" id="UP000784294">
    <property type="component" value="Unassembled WGS sequence"/>
</dbReference>
<dbReference type="EMBL" id="CAAALY010000212">
    <property type="protein sequence ID" value="VEL06671.1"/>
    <property type="molecule type" value="Genomic_DNA"/>
</dbReference>
<accession>A0A448W9V0</accession>
<sequence length="139" mass="15469">MFSESRHSQHHTTLVIETSEADPLTKRVLNSCGRADIDRISKESQSLWLACETLHLAMNTPFTLSCDGLHRTGSLAPLVEAIREILAESGGRHAFVSALLDSLPKEVLKTENNCSGVLGTLTERSLKQRFDKLDLRRQI</sequence>
<keyword evidence="2" id="KW-1185">Reference proteome</keyword>